<dbReference type="KEGG" id="hsk:H4317_12500"/>
<feature type="region of interest" description="Disordered" evidence="1">
    <location>
        <begin position="123"/>
        <end position="142"/>
    </location>
</feature>
<gene>
    <name evidence="2" type="ORF">H4317_12500</name>
</gene>
<accession>A0A7G7W3Q7</accession>
<dbReference type="AlphaFoldDB" id="A0A7G7W3Q7"/>
<sequence>MRVTILEKIKAETPLAQLFNAYMRGLSTLEIFSTPRESMHACRVGFAREAKAPAKLKSTSKYKSTSLAYAAQRYYELTVLSNSLGHLYWCIEEADKVLQDFFTTHNGDLLAYAKDNRRRSLSEYGGGDDDDWQPDPAAPDGWAVADTNEPARLADYTLHSELGRFFANEAEHGEYIGTSGPIDYGYFTTLVENQTDFCARKMLAAGGLGQLPMYAPNEAGEMVEIPVIDLIEREINEDINNERLTAYFCGVLNAGQHLATCYATMPRHELTGYRLLREVLGSMLAVKVAAYPPF</sequence>
<evidence type="ECO:0000313" key="3">
    <source>
        <dbReference type="Proteomes" id="UP000515489"/>
    </source>
</evidence>
<dbReference type="Proteomes" id="UP000515489">
    <property type="component" value="Chromosome"/>
</dbReference>
<organism evidence="2 3">
    <name type="scientific">Hymenobacter sediminicola</name>
    <dbReference type="NCBI Taxonomy" id="2761579"/>
    <lineage>
        <taxon>Bacteria</taxon>
        <taxon>Pseudomonadati</taxon>
        <taxon>Bacteroidota</taxon>
        <taxon>Cytophagia</taxon>
        <taxon>Cytophagales</taxon>
        <taxon>Hymenobacteraceae</taxon>
        <taxon>Hymenobacter</taxon>
    </lineage>
</organism>
<proteinExistence type="predicted"/>
<evidence type="ECO:0000313" key="2">
    <source>
        <dbReference type="EMBL" id="QNH61000.1"/>
    </source>
</evidence>
<evidence type="ECO:0000256" key="1">
    <source>
        <dbReference type="SAM" id="MobiDB-lite"/>
    </source>
</evidence>
<keyword evidence="3" id="KW-1185">Reference proteome</keyword>
<dbReference type="EMBL" id="CP060202">
    <property type="protein sequence ID" value="QNH61000.1"/>
    <property type="molecule type" value="Genomic_DNA"/>
</dbReference>
<dbReference type="RefSeq" id="WP_185886931.1">
    <property type="nucleotide sequence ID" value="NZ_CP060202.1"/>
</dbReference>
<name>A0A7G7W3Q7_9BACT</name>
<protein>
    <submittedName>
        <fullName evidence="2">Uncharacterized protein</fullName>
    </submittedName>
</protein>
<reference evidence="2 3" key="1">
    <citation type="submission" date="2020-08" db="EMBL/GenBank/DDBJ databases">
        <title>Hymenobacter sp. S2-20-2 genome sequencing.</title>
        <authorList>
            <person name="Jin L."/>
        </authorList>
    </citation>
    <scope>NUCLEOTIDE SEQUENCE [LARGE SCALE GENOMIC DNA]</scope>
    <source>
        <strain evidence="2 3">S2-20-2</strain>
    </source>
</reference>